<accession>A0A644Z028</accession>
<evidence type="ECO:0000313" key="1">
    <source>
        <dbReference type="EMBL" id="MPM34092.1"/>
    </source>
</evidence>
<dbReference type="AlphaFoldDB" id="A0A644Z028"/>
<comment type="caution">
    <text evidence="1">The sequence shown here is derived from an EMBL/GenBank/DDBJ whole genome shotgun (WGS) entry which is preliminary data.</text>
</comment>
<gene>
    <name evidence="1" type="ORF">SDC9_80673</name>
</gene>
<proteinExistence type="predicted"/>
<reference evidence="1" key="1">
    <citation type="submission" date="2019-08" db="EMBL/GenBank/DDBJ databases">
        <authorList>
            <person name="Kucharzyk K."/>
            <person name="Murdoch R.W."/>
            <person name="Higgins S."/>
            <person name="Loffler F."/>
        </authorList>
    </citation>
    <scope>NUCLEOTIDE SEQUENCE</scope>
</reference>
<organism evidence="1">
    <name type="scientific">bioreactor metagenome</name>
    <dbReference type="NCBI Taxonomy" id="1076179"/>
    <lineage>
        <taxon>unclassified sequences</taxon>
        <taxon>metagenomes</taxon>
        <taxon>ecological metagenomes</taxon>
    </lineage>
</organism>
<sequence>MQAGLFAGAAKHDKFEKKMCGDYLDSTSQIVILPSGISVSLVYLF</sequence>
<dbReference type="EMBL" id="VSSQ01006867">
    <property type="protein sequence ID" value="MPM34092.1"/>
    <property type="molecule type" value="Genomic_DNA"/>
</dbReference>
<protein>
    <submittedName>
        <fullName evidence="1">Uncharacterized protein</fullName>
    </submittedName>
</protein>
<name>A0A644Z028_9ZZZZ</name>